<dbReference type="AlphaFoldDB" id="S4RRG3"/>
<keyword evidence="4 7" id="KW-0862">Zinc</keyword>
<proteinExistence type="predicted"/>
<dbReference type="SUPFAM" id="SSF57716">
    <property type="entry name" value="Glucocorticoid receptor-like (DNA-binding domain)"/>
    <property type="match status" value="4"/>
</dbReference>
<dbReference type="Gene3D" id="2.10.110.10">
    <property type="entry name" value="Cysteine Rich Protein"/>
    <property type="match status" value="2"/>
</dbReference>
<name>S4RRG3_PETMA</name>
<dbReference type="Pfam" id="PF00412">
    <property type="entry name" value="LIM"/>
    <property type="match status" value="2"/>
</dbReference>
<comment type="subcellular location">
    <subcellularLocation>
        <location evidence="1">Nucleus</location>
    </subcellularLocation>
</comment>
<evidence type="ECO:0000256" key="5">
    <source>
        <dbReference type="ARBA" id="ARBA00023038"/>
    </source>
</evidence>
<dbReference type="FunFam" id="2.10.110.10:FF:000001">
    <property type="entry name" value="Cysteine and glycine-rich protein 1"/>
    <property type="match status" value="2"/>
</dbReference>
<dbReference type="GO" id="GO:0008307">
    <property type="term" value="F:structural constituent of muscle"/>
    <property type="evidence" value="ECO:0007669"/>
    <property type="project" value="TreeGrafter"/>
</dbReference>
<evidence type="ECO:0000256" key="1">
    <source>
        <dbReference type="ARBA" id="ARBA00004123"/>
    </source>
</evidence>
<dbReference type="GO" id="GO:0060537">
    <property type="term" value="P:muscle tissue development"/>
    <property type="evidence" value="ECO:0007669"/>
    <property type="project" value="TreeGrafter"/>
</dbReference>
<dbReference type="GeneTree" id="ENSGT00940000154980"/>
<dbReference type="CDD" id="cd09326">
    <property type="entry name" value="LIM_CRP_like"/>
    <property type="match status" value="1"/>
</dbReference>
<gene>
    <name evidence="9" type="primary">LOC116939371</name>
</gene>
<dbReference type="PROSITE" id="PS00478">
    <property type="entry name" value="LIM_DOMAIN_1"/>
    <property type="match status" value="1"/>
</dbReference>
<feature type="domain" description="LIM zinc-binding" evidence="8">
    <location>
        <begin position="9"/>
        <end position="69"/>
    </location>
</feature>
<evidence type="ECO:0000313" key="9">
    <source>
        <dbReference type="Ensembl" id="ENSPMAP00000007799.1"/>
    </source>
</evidence>
<accession>S4RRG3</accession>
<sequence>MSTLGGVTARCGRCAKAVYQAEEVICDGQRYHRLCFRCSVCRKGLDSTTLATHGDEIFCRSCYGKKLGPKGYGYGQGAGVLSTDRGERLGIRPEEQPGAPQPTFNTNPSPLARSFGGCDKCPRCSQSVYAAEKVMGAGKPWHRSCFRCKQCGKSLESTTLNDNDGEIYCKACYAKNFGPKGVGYGLGAGTLMHSQ</sequence>
<dbReference type="STRING" id="7757.ENSPMAP00000007799"/>
<evidence type="ECO:0000256" key="4">
    <source>
        <dbReference type="ARBA" id="ARBA00022833"/>
    </source>
</evidence>
<keyword evidence="6" id="KW-0539">Nucleus</keyword>
<dbReference type="PANTHER" id="PTHR24215">
    <property type="entry name" value="RHO-GTPASE-ACTIVATING PROTEIN LRG1"/>
    <property type="match status" value="1"/>
</dbReference>
<dbReference type="PROSITE" id="PS50023">
    <property type="entry name" value="LIM_DOMAIN_2"/>
    <property type="match status" value="2"/>
</dbReference>
<dbReference type="GO" id="GO:0046872">
    <property type="term" value="F:metal ion binding"/>
    <property type="evidence" value="ECO:0007669"/>
    <property type="project" value="UniProtKB-KW"/>
</dbReference>
<evidence type="ECO:0000256" key="7">
    <source>
        <dbReference type="PROSITE-ProRule" id="PRU00125"/>
    </source>
</evidence>
<keyword evidence="3" id="KW-0677">Repeat</keyword>
<keyword evidence="2 7" id="KW-0479">Metal-binding</keyword>
<keyword evidence="5 7" id="KW-0440">LIM domain</keyword>
<reference evidence="9" key="2">
    <citation type="submission" date="2025-09" db="UniProtKB">
        <authorList>
            <consortium name="Ensembl"/>
        </authorList>
    </citation>
    <scope>IDENTIFICATION</scope>
</reference>
<dbReference type="OMA" id="CKTDYDR"/>
<evidence type="ECO:0000256" key="6">
    <source>
        <dbReference type="ARBA" id="ARBA00023242"/>
    </source>
</evidence>
<dbReference type="SMART" id="SM00132">
    <property type="entry name" value="LIM"/>
    <property type="match status" value="2"/>
</dbReference>
<protein>
    <submittedName>
        <fullName evidence="9">Cysteine and glycine-rich protein 2</fullName>
    </submittedName>
</protein>
<dbReference type="GO" id="GO:0045214">
    <property type="term" value="P:sarcomere organization"/>
    <property type="evidence" value="ECO:0007669"/>
    <property type="project" value="TreeGrafter"/>
</dbReference>
<dbReference type="InterPro" id="IPR001781">
    <property type="entry name" value="Znf_LIM"/>
</dbReference>
<dbReference type="GO" id="GO:0042805">
    <property type="term" value="F:actinin binding"/>
    <property type="evidence" value="ECO:0007669"/>
    <property type="project" value="TreeGrafter"/>
</dbReference>
<reference evidence="9" key="1">
    <citation type="submission" date="2025-08" db="UniProtKB">
        <authorList>
            <consortium name="Ensembl"/>
        </authorList>
    </citation>
    <scope>IDENTIFICATION</scope>
</reference>
<dbReference type="CDD" id="cd09403">
    <property type="entry name" value="LIM2_CRP"/>
    <property type="match status" value="1"/>
</dbReference>
<evidence type="ECO:0000256" key="2">
    <source>
        <dbReference type="ARBA" id="ARBA00022723"/>
    </source>
</evidence>
<evidence type="ECO:0000259" key="8">
    <source>
        <dbReference type="PROSITE" id="PS50023"/>
    </source>
</evidence>
<dbReference type="PANTHER" id="PTHR24215:SF35">
    <property type="entry name" value="MUSCLE LIM PROTEIN MLP84B"/>
    <property type="match status" value="1"/>
</dbReference>
<evidence type="ECO:0000256" key="3">
    <source>
        <dbReference type="ARBA" id="ARBA00022737"/>
    </source>
</evidence>
<dbReference type="Ensembl" id="ENSPMAT00000007834.1">
    <property type="protein sequence ID" value="ENSPMAP00000007799.1"/>
    <property type="gene ID" value="ENSPMAG00000007075.1"/>
</dbReference>
<organism evidence="9">
    <name type="scientific">Petromyzon marinus</name>
    <name type="common">Sea lamprey</name>
    <dbReference type="NCBI Taxonomy" id="7757"/>
    <lineage>
        <taxon>Eukaryota</taxon>
        <taxon>Metazoa</taxon>
        <taxon>Chordata</taxon>
        <taxon>Craniata</taxon>
        <taxon>Vertebrata</taxon>
        <taxon>Cyclostomata</taxon>
        <taxon>Hyperoartia</taxon>
        <taxon>Petromyzontiformes</taxon>
        <taxon>Petromyzontidae</taxon>
        <taxon>Petromyzon</taxon>
    </lineage>
</organism>
<dbReference type="GO" id="GO:0030018">
    <property type="term" value="C:Z disc"/>
    <property type="evidence" value="ECO:0007669"/>
    <property type="project" value="TreeGrafter"/>
</dbReference>
<feature type="domain" description="LIM zinc-binding" evidence="8">
    <location>
        <begin position="119"/>
        <end position="179"/>
    </location>
</feature>
<dbReference type="GO" id="GO:0005634">
    <property type="term" value="C:nucleus"/>
    <property type="evidence" value="ECO:0007669"/>
    <property type="project" value="UniProtKB-SubCell"/>
</dbReference>